<keyword evidence="5" id="KW-0732">Signal</keyword>
<keyword evidence="6" id="KW-0256">Endoplasmic reticulum</keyword>
<evidence type="ECO:0000313" key="10">
    <source>
        <dbReference type="EMBL" id="KAJ3262237.1"/>
    </source>
</evidence>
<dbReference type="GO" id="GO:0016740">
    <property type="term" value="F:transferase activity"/>
    <property type="evidence" value="ECO:0007669"/>
    <property type="project" value="UniProtKB-KW"/>
</dbReference>
<dbReference type="GO" id="GO:0008250">
    <property type="term" value="C:oligosaccharyltransferase complex"/>
    <property type="evidence" value="ECO:0007669"/>
    <property type="project" value="TreeGrafter"/>
</dbReference>
<dbReference type="CDD" id="cd02947">
    <property type="entry name" value="TRX_family"/>
    <property type="match status" value="1"/>
</dbReference>
<dbReference type="InterPro" id="IPR021149">
    <property type="entry name" value="OligosaccharylTrfase_OST3/OST6"/>
</dbReference>
<dbReference type="PANTHER" id="PTHR12692">
    <property type="entry name" value="DOLICHYL-DIPHOSPHOOLIGOSACCHARIDE--PROTEIN GLYCOSYLTRANSFERASE-RELATED"/>
    <property type="match status" value="1"/>
</dbReference>
<dbReference type="Gene3D" id="3.40.30.10">
    <property type="entry name" value="Glutaredoxin"/>
    <property type="match status" value="1"/>
</dbReference>
<dbReference type="EMBL" id="JADGKB010000002">
    <property type="protein sequence ID" value="KAJ3262237.1"/>
    <property type="molecule type" value="Genomic_DNA"/>
</dbReference>
<evidence type="ECO:0000256" key="2">
    <source>
        <dbReference type="ARBA" id="ARBA00004477"/>
    </source>
</evidence>
<keyword evidence="10" id="KW-0808">Transferase</keyword>
<evidence type="ECO:0000256" key="5">
    <source>
        <dbReference type="ARBA" id="ARBA00022729"/>
    </source>
</evidence>
<comment type="similarity">
    <text evidence="3">Belongs to the OST3/OST6 family.</text>
</comment>
<dbReference type="GO" id="GO:0018279">
    <property type="term" value="P:protein N-linked glycosylation via asparagine"/>
    <property type="evidence" value="ECO:0007669"/>
    <property type="project" value="TreeGrafter"/>
</dbReference>
<keyword evidence="11" id="KW-1185">Reference proteome</keyword>
<name>A0AAD5UMF6_9FUNG</name>
<comment type="subcellular location">
    <subcellularLocation>
        <location evidence="2">Endoplasmic reticulum membrane</location>
        <topology evidence="2">Multi-pass membrane protein</topology>
    </subcellularLocation>
</comment>
<evidence type="ECO:0000256" key="1">
    <source>
        <dbReference type="ARBA" id="ARBA00002791"/>
    </source>
</evidence>
<protein>
    <submittedName>
        <fullName evidence="10">Oligosaccharyl transferase subunit ost3/OST6</fullName>
    </submittedName>
</protein>
<evidence type="ECO:0000256" key="3">
    <source>
        <dbReference type="ARBA" id="ARBA00009561"/>
    </source>
</evidence>
<keyword evidence="7 9" id="KW-1133">Transmembrane helix</keyword>
<evidence type="ECO:0000256" key="4">
    <source>
        <dbReference type="ARBA" id="ARBA00022692"/>
    </source>
</evidence>
<proteinExistence type="inferred from homology"/>
<evidence type="ECO:0000256" key="8">
    <source>
        <dbReference type="ARBA" id="ARBA00023136"/>
    </source>
</evidence>
<dbReference type="PANTHER" id="PTHR12692:SF0">
    <property type="entry name" value="GH11935P"/>
    <property type="match status" value="1"/>
</dbReference>
<evidence type="ECO:0000256" key="7">
    <source>
        <dbReference type="ARBA" id="ARBA00022989"/>
    </source>
</evidence>
<sequence>MKFTALLAAAVSCYSVSYRVEKLEEQSAAVINLNTESFNLFTESPRNYTVFALLTTTLTEHNCEPCRQFTPEYTLVAEGWKRVRESGKMYFGVVDYKNAQPIFQKYKISNVPVVYRFPPTEGPMKIKGEFDTYDIQNNGFSAERFADYVNGRYKTNIAVKRPIDYTPIITKVVGLLAILALGRVFYKYVGAILSLQTLWIAIVLGTTVIMCSGYMWNTIRNPPFLANQNGQVGYIASGFQNQFGAETVIVAILCIKNF</sequence>
<comment type="caution">
    <text evidence="10">The sequence shown here is derived from an EMBL/GenBank/DDBJ whole genome shotgun (WGS) entry which is preliminary data.</text>
</comment>
<evidence type="ECO:0000256" key="9">
    <source>
        <dbReference type="SAM" id="Phobius"/>
    </source>
</evidence>
<accession>A0AAD5UMF6</accession>
<feature type="transmembrane region" description="Helical" evidence="9">
    <location>
        <begin position="198"/>
        <end position="216"/>
    </location>
</feature>
<gene>
    <name evidence="10" type="primary">OST3</name>
    <name evidence="10" type="ORF">HK103_002650</name>
</gene>
<keyword evidence="4 9" id="KW-0812">Transmembrane</keyword>
<organism evidence="10 11">
    <name type="scientific">Boothiomyces macroporosus</name>
    <dbReference type="NCBI Taxonomy" id="261099"/>
    <lineage>
        <taxon>Eukaryota</taxon>
        <taxon>Fungi</taxon>
        <taxon>Fungi incertae sedis</taxon>
        <taxon>Chytridiomycota</taxon>
        <taxon>Chytridiomycota incertae sedis</taxon>
        <taxon>Chytridiomycetes</taxon>
        <taxon>Rhizophydiales</taxon>
        <taxon>Terramycetaceae</taxon>
        <taxon>Boothiomyces</taxon>
    </lineage>
</organism>
<keyword evidence="8 9" id="KW-0472">Membrane</keyword>
<feature type="transmembrane region" description="Helical" evidence="9">
    <location>
        <begin position="168"/>
        <end position="186"/>
    </location>
</feature>
<evidence type="ECO:0000256" key="6">
    <source>
        <dbReference type="ARBA" id="ARBA00022824"/>
    </source>
</evidence>
<evidence type="ECO:0000313" key="11">
    <source>
        <dbReference type="Proteomes" id="UP001210925"/>
    </source>
</evidence>
<dbReference type="Proteomes" id="UP001210925">
    <property type="component" value="Unassembled WGS sequence"/>
</dbReference>
<dbReference type="SUPFAM" id="SSF52833">
    <property type="entry name" value="Thioredoxin-like"/>
    <property type="match status" value="1"/>
</dbReference>
<comment type="function">
    <text evidence="1">Subunit of the oligosaccharyl transferase (OST) complex that catalyzes the initial transfer of a defined glycan (Glc(3)Man(9)GlcNAc(2) in eukaryotes) from the lipid carrier dolichol-pyrophosphate to an asparagine residue within an Asn-X-Ser/Thr consensus motif in nascent polypeptide chains, the first step in protein N-glycosylation. N-glycosylation occurs cotranslationally and the complex associates with the Sec61 complex at the channel-forming translocon complex that mediates protein translocation across the endoplasmic reticulum (ER). All subunits are required for a maximal enzyme activity.</text>
</comment>
<dbReference type="InterPro" id="IPR036249">
    <property type="entry name" value="Thioredoxin-like_sf"/>
</dbReference>
<dbReference type="AlphaFoldDB" id="A0AAD5UMF6"/>
<dbReference type="Pfam" id="PF04756">
    <property type="entry name" value="OST3_OST6"/>
    <property type="match status" value="1"/>
</dbReference>
<reference evidence="10" key="1">
    <citation type="submission" date="2020-05" db="EMBL/GenBank/DDBJ databases">
        <title>Phylogenomic resolution of chytrid fungi.</title>
        <authorList>
            <person name="Stajich J.E."/>
            <person name="Amses K."/>
            <person name="Simmons R."/>
            <person name="Seto K."/>
            <person name="Myers J."/>
            <person name="Bonds A."/>
            <person name="Quandt C.A."/>
            <person name="Barry K."/>
            <person name="Liu P."/>
            <person name="Grigoriev I."/>
            <person name="Longcore J.E."/>
            <person name="James T.Y."/>
        </authorList>
    </citation>
    <scope>NUCLEOTIDE SEQUENCE</scope>
    <source>
        <strain evidence="10">PLAUS21</strain>
    </source>
</reference>